<dbReference type="AlphaFoldDB" id="A0A9E6ZQT7"/>
<dbReference type="PROSITE" id="PS51257">
    <property type="entry name" value="PROKAR_LIPOPROTEIN"/>
    <property type="match status" value="1"/>
</dbReference>
<dbReference type="Gene3D" id="2.60.40.10">
    <property type="entry name" value="Immunoglobulins"/>
    <property type="match status" value="1"/>
</dbReference>
<sequence length="241" mass="26553">MKTTLIKLYIKHIYIFSMAFMLFGCGGSDGGDQPDPVTPPSSATLEFPFNNEVCVEGTSVNVLQSKITFTWESSANTTGYDLVIKNLNTDQNNTYTTSSPSMEVTLTKGTPYSWFVISKSNKTSETAQSETWKFYLAGDGVINYSPFPASVIFPKSGATVSTNDGKIYIEWSGSDVDGDITSYDIYLDDIDGKTTLINENITSTKIENINVASDKVYFWRIITKDSQGNTSDSGVYTFKTN</sequence>
<gene>
    <name evidence="1" type="ORF">MQE35_05775</name>
</gene>
<keyword evidence="2" id="KW-1185">Reference proteome</keyword>
<dbReference type="InterPro" id="IPR013783">
    <property type="entry name" value="Ig-like_fold"/>
</dbReference>
<evidence type="ECO:0000313" key="2">
    <source>
        <dbReference type="Proteomes" id="UP000831290"/>
    </source>
</evidence>
<dbReference type="InterPro" id="IPR036116">
    <property type="entry name" value="FN3_sf"/>
</dbReference>
<dbReference type="EMBL" id="CP094358">
    <property type="protein sequence ID" value="UOB18800.1"/>
    <property type="molecule type" value="Genomic_DNA"/>
</dbReference>
<proteinExistence type="predicted"/>
<name>A0A9E6ZQT7_9FLAO</name>
<dbReference type="Proteomes" id="UP000831290">
    <property type="component" value="Chromosome"/>
</dbReference>
<accession>A0A9E6ZQT7</accession>
<dbReference type="KEGG" id="fbm:MQE35_05775"/>
<dbReference type="RefSeq" id="WP_255845417.1">
    <property type="nucleotide sequence ID" value="NZ_CP094358.1"/>
</dbReference>
<evidence type="ECO:0000313" key="1">
    <source>
        <dbReference type="EMBL" id="UOB18800.1"/>
    </source>
</evidence>
<evidence type="ECO:0008006" key="3">
    <source>
        <dbReference type="Google" id="ProtNLM"/>
    </source>
</evidence>
<dbReference type="SUPFAM" id="SSF49265">
    <property type="entry name" value="Fibronectin type III"/>
    <property type="match status" value="1"/>
</dbReference>
<reference evidence="1" key="1">
    <citation type="submission" date="2022-03" db="EMBL/GenBank/DDBJ databases">
        <title>Description of Abyssus ytuae gen. nov., sp. nov., a novel member of the family Flavobacteriaceae isolated from the sediment of Mariana Trench.</title>
        <authorList>
            <person name="Zhang J."/>
            <person name="Xu X."/>
        </authorList>
    </citation>
    <scope>NUCLEOTIDE SEQUENCE</scope>
    <source>
        <strain evidence="1">MT3330</strain>
    </source>
</reference>
<organism evidence="1 2">
    <name type="scientific">Abyssalbus ytuae</name>
    <dbReference type="NCBI Taxonomy" id="2926907"/>
    <lineage>
        <taxon>Bacteria</taxon>
        <taxon>Pseudomonadati</taxon>
        <taxon>Bacteroidota</taxon>
        <taxon>Flavobacteriia</taxon>
        <taxon>Flavobacteriales</taxon>
        <taxon>Flavobacteriaceae</taxon>
        <taxon>Abyssalbus</taxon>
    </lineage>
</organism>
<protein>
    <recommendedName>
        <fullName evidence="3">Fibronectin type-III domain-containing protein</fullName>
    </recommendedName>
</protein>